<dbReference type="PROSITE" id="PS50110">
    <property type="entry name" value="RESPONSE_REGULATORY"/>
    <property type="match status" value="1"/>
</dbReference>
<organism evidence="4 5">
    <name type="scientific">Gaoshiqia sediminis</name>
    <dbReference type="NCBI Taxonomy" id="2986998"/>
    <lineage>
        <taxon>Bacteria</taxon>
        <taxon>Pseudomonadati</taxon>
        <taxon>Bacteroidota</taxon>
        <taxon>Bacteroidia</taxon>
        <taxon>Marinilabiliales</taxon>
        <taxon>Prolixibacteraceae</taxon>
        <taxon>Gaoshiqia</taxon>
    </lineage>
</organism>
<dbReference type="GO" id="GO:0003677">
    <property type="term" value="F:DNA binding"/>
    <property type="evidence" value="ECO:0007669"/>
    <property type="project" value="UniProtKB-KW"/>
</dbReference>
<evidence type="ECO:0000259" key="3">
    <source>
        <dbReference type="PROSITE" id="PS50930"/>
    </source>
</evidence>
<dbReference type="PROSITE" id="PS50930">
    <property type="entry name" value="HTH_LYTTR"/>
    <property type="match status" value="1"/>
</dbReference>
<comment type="caution">
    <text evidence="4">The sequence shown here is derived from an EMBL/GenBank/DDBJ whole genome shotgun (WGS) entry which is preliminary data.</text>
</comment>
<dbReference type="RefSeq" id="WP_282591165.1">
    <property type="nucleotide sequence ID" value="NZ_JAPAAF010000007.1"/>
</dbReference>
<feature type="modified residue" description="4-aspartylphosphate" evidence="1">
    <location>
        <position position="58"/>
    </location>
</feature>
<reference evidence="4" key="1">
    <citation type="submission" date="2022-10" db="EMBL/GenBank/DDBJ databases">
        <title>Gaoshiqiia sediminis gen. nov., sp. nov., isolated from coastal sediment.</title>
        <authorList>
            <person name="Yu W.X."/>
            <person name="Mu D.S."/>
            <person name="Du J.Z."/>
            <person name="Liang Y.Q."/>
        </authorList>
    </citation>
    <scope>NUCLEOTIDE SEQUENCE</scope>
    <source>
        <strain evidence="4">A06</strain>
    </source>
</reference>
<proteinExistence type="predicted"/>
<dbReference type="InterPro" id="IPR007492">
    <property type="entry name" value="LytTR_DNA-bd_dom"/>
</dbReference>
<feature type="domain" description="HTH LytTR-type" evidence="3">
    <location>
        <begin position="146"/>
        <end position="240"/>
    </location>
</feature>
<dbReference type="Pfam" id="PF04397">
    <property type="entry name" value="LytTR"/>
    <property type="match status" value="1"/>
</dbReference>
<evidence type="ECO:0000313" key="5">
    <source>
        <dbReference type="Proteomes" id="UP001163821"/>
    </source>
</evidence>
<sequence>MIDRKITAIIIDDDKEALSLLEIYLQAFHEVEVIESITNPKKGIRLLKRTVPGIVFLDIDMPELDGLEVAQVIKDHGLGTEIVFTTAHVQYAYHALGVEPLGYLVKPFGPEELISVINRYHAKKQRKELERRMELFMQSNKAIPKVKLATRTGIIFVNPEDIMLMHTEAAYCRIFLKDGREELIMMNIYKVVDLIDYSNIVRANRSAFINLQYLRKIEKKSKICTLQYRNLTFEEPISRAGIAFFEKLNCFPIT</sequence>
<dbReference type="Gene3D" id="3.40.50.2300">
    <property type="match status" value="1"/>
</dbReference>
<keyword evidence="1" id="KW-0597">Phosphoprotein</keyword>
<name>A0AA41YAX1_9BACT</name>
<feature type="domain" description="Response regulatory" evidence="2">
    <location>
        <begin position="7"/>
        <end position="121"/>
    </location>
</feature>
<dbReference type="InterPro" id="IPR011006">
    <property type="entry name" value="CheY-like_superfamily"/>
</dbReference>
<gene>
    <name evidence="4" type="ORF">N2K84_07470</name>
</gene>
<keyword evidence="5" id="KW-1185">Reference proteome</keyword>
<dbReference type="SMART" id="SM00850">
    <property type="entry name" value="LytTR"/>
    <property type="match status" value="1"/>
</dbReference>
<dbReference type="Proteomes" id="UP001163821">
    <property type="component" value="Unassembled WGS sequence"/>
</dbReference>
<evidence type="ECO:0000256" key="1">
    <source>
        <dbReference type="PROSITE-ProRule" id="PRU00169"/>
    </source>
</evidence>
<dbReference type="GO" id="GO:0000156">
    <property type="term" value="F:phosphorelay response regulator activity"/>
    <property type="evidence" value="ECO:0007669"/>
    <property type="project" value="InterPro"/>
</dbReference>
<dbReference type="SUPFAM" id="SSF52172">
    <property type="entry name" value="CheY-like"/>
    <property type="match status" value="1"/>
</dbReference>
<evidence type="ECO:0000259" key="2">
    <source>
        <dbReference type="PROSITE" id="PS50110"/>
    </source>
</evidence>
<dbReference type="SMART" id="SM00448">
    <property type="entry name" value="REC"/>
    <property type="match status" value="1"/>
</dbReference>
<keyword evidence="4" id="KW-0238">DNA-binding</keyword>
<protein>
    <submittedName>
        <fullName evidence="4">LytTR family DNA-binding domain-containing protein</fullName>
    </submittedName>
</protein>
<dbReference type="InterPro" id="IPR001789">
    <property type="entry name" value="Sig_transdc_resp-reg_receiver"/>
</dbReference>
<dbReference type="Pfam" id="PF00072">
    <property type="entry name" value="Response_reg"/>
    <property type="match status" value="1"/>
</dbReference>
<dbReference type="InterPro" id="IPR046947">
    <property type="entry name" value="LytR-like"/>
</dbReference>
<accession>A0AA41YAX1</accession>
<dbReference type="PANTHER" id="PTHR37299">
    <property type="entry name" value="TRANSCRIPTIONAL REGULATOR-RELATED"/>
    <property type="match status" value="1"/>
</dbReference>
<dbReference type="EMBL" id="JAPAAF010000007">
    <property type="protein sequence ID" value="MCW0482560.1"/>
    <property type="molecule type" value="Genomic_DNA"/>
</dbReference>
<evidence type="ECO:0000313" key="4">
    <source>
        <dbReference type="EMBL" id="MCW0482560.1"/>
    </source>
</evidence>
<dbReference type="Gene3D" id="2.40.50.1020">
    <property type="entry name" value="LytTr DNA-binding domain"/>
    <property type="match status" value="1"/>
</dbReference>
<dbReference type="AlphaFoldDB" id="A0AA41YAX1"/>
<dbReference type="PANTHER" id="PTHR37299:SF1">
    <property type="entry name" value="STAGE 0 SPORULATION PROTEIN A HOMOLOG"/>
    <property type="match status" value="1"/>
</dbReference>